<dbReference type="EMBL" id="ADBV01016272">
    <property type="protein sequence ID" value="EJW72397.1"/>
    <property type="molecule type" value="Genomic_DNA"/>
</dbReference>
<dbReference type="AlphaFoldDB" id="J9E5Y5"/>
<gene>
    <name evidence="7" type="ORF">WUBG_16696</name>
</gene>
<dbReference type="GO" id="GO:0016020">
    <property type="term" value="C:membrane"/>
    <property type="evidence" value="ECO:0007669"/>
    <property type="project" value="UniProtKB-SubCell"/>
</dbReference>
<dbReference type="GO" id="GO:0005794">
    <property type="term" value="C:Golgi apparatus"/>
    <property type="evidence" value="ECO:0007669"/>
    <property type="project" value="TreeGrafter"/>
</dbReference>
<keyword evidence="6" id="KW-0325">Glycoprotein</keyword>
<keyword evidence="2" id="KW-0812">Transmembrane</keyword>
<comment type="caution">
    <text evidence="7">The sequence shown here is derived from an EMBL/GenBank/DDBJ whole genome shotgun (WGS) entry which is preliminary data.</text>
</comment>
<accession>J9E5Y5</accession>
<organism evidence="7 8">
    <name type="scientific">Wuchereria bancrofti</name>
    <dbReference type="NCBI Taxonomy" id="6293"/>
    <lineage>
        <taxon>Eukaryota</taxon>
        <taxon>Metazoa</taxon>
        <taxon>Ecdysozoa</taxon>
        <taxon>Nematoda</taxon>
        <taxon>Chromadorea</taxon>
        <taxon>Rhabditida</taxon>
        <taxon>Spirurina</taxon>
        <taxon>Spiruromorpha</taxon>
        <taxon>Filarioidea</taxon>
        <taxon>Onchocercidae</taxon>
        <taxon>Wuchereria</taxon>
    </lineage>
</organism>
<feature type="non-terminal residue" evidence="7">
    <location>
        <position position="144"/>
    </location>
</feature>
<dbReference type="PANTHER" id="PTHR12270:SF25">
    <property type="entry name" value="GLYCOSYLTRANSFERASE-LIKE PROTEIN LARGE"/>
    <property type="match status" value="1"/>
</dbReference>
<evidence type="ECO:0000256" key="6">
    <source>
        <dbReference type="ARBA" id="ARBA00023180"/>
    </source>
</evidence>
<feature type="non-terminal residue" evidence="7">
    <location>
        <position position="1"/>
    </location>
</feature>
<dbReference type="GO" id="GO:0042285">
    <property type="term" value="F:xylosyltransferase activity"/>
    <property type="evidence" value="ECO:0007669"/>
    <property type="project" value="TreeGrafter"/>
</dbReference>
<evidence type="ECO:0000256" key="5">
    <source>
        <dbReference type="ARBA" id="ARBA00023136"/>
    </source>
</evidence>
<evidence type="ECO:0000313" key="8">
    <source>
        <dbReference type="Proteomes" id="UP000004810"/>
    </source>
</evidence>
<protein>
    <recommendedName>
        <fullName evidence="9">Glycosyltransferase family 92 protein</fullName>
    </recommendedName>
</protein>
<dbReference type="Pfam" id="PF13896">
    <property type="entry name" value="Glyco_transf_49"/>
    <property type="match status" value="1"/>
</dbReference>
<dbReference type="GO" id="GO:0015020">
    <property type="term" value="F:glucuronosyltransferase activity"/>
    <property type="evidence" value="ECO:0007669"/>
    <property type="project" value="TreeGrafter"/>
</dbReference>
<evidence type="ECO:0000256" key="4">
    <source>
        <dbReference type="ARBA" id="ARBA00022989"/>
    </source>
</evidence>
<dbReference type="InterPro" id="IPR051292">
    <property type="entry name" value="Xyl/GlcA_transferase"/>
</dbReference>
<evidence type="ECO:0000256" key="1">
    <source>
        <dbReference type="ARBA" id="ARBA00004606"/>
    </source>
</evidence>
<evidence type="ECO:0000256" key="2">
    <source>
        <dbReference type="ARBA" id="ARBA00022692"/>
    </source>
</evidence>
<reference evidence="8" key="1">
    <citation type="submission" date="2012-08" db="EMBL/GenBank/DDBJ databases">
        <title>The Genome Sequence of Wuchereria bancrofti.</title>
        <authorList>
            <person name="Nutman T.B."/>
            <person name="Fink D.L."/>
            <person name="Russ C."/>
            <person name="Young S."/>
            <person name="Zeng Q."/>
            <person name="Koehrsen M."/>
            <person name="Alvarado L."/>
            <person name="Berlin A."/>
            <person name="Chapman S.B."/>
            <person name="Chen Z."/>
            <person name="Freedman E."/>
            <person name="Gellesch M."/>
            <person name="Goldberg J."/>
            <person name="Griggs A."/>
            <person name="Gujja S."/>
            <person name="Heilman E.R."/>
            <person name="Heiman D."/>
            <person name="Hepburn T."/>
            <person name="Howarth C."/>
            <person name="Jen D."/>
            <person name="Larson L."/>
            <person name="Lewis B."/>
            <person name="Mehta T."/>
            <person name="Park D."/>
            <person name="Pearson M."/>
            <person name="Roberts A."/>
            <person name="Saif S."/>
            <person name="Shea T."/>
            <person name="Shenoy N."/>
            <person name="Sisk P."/>
            <person name="Stolte C."/>
            <person name="Sykes S."/>
            <person name="Walk T."/>
            <person name="White J."/>
            <person name="Yandava C."/>
            <person name="Haas B."/>
            <person name="Henn M.R."/>
            <person name="Nusbaum C."/>
            <person name="Birren B."/>
        </authorList>
    </citation>
    <scope>NUCLEOTIDE SEQUENCE [LARGE SCALE GENOMIC DNA]</scope>
    <source>
        <strain evidence="8">NA</strain>
    </source>
</reference>
<evidence type="ECO:0000256" key="3">
    <source>
        <dbReference type="ARBA" id="ARBA00022968"/>
    </source>
</evidence>
<sequence length="144" mass="16703">QREYSTPDKVSEYDDNDDGCSEIRHARWITYRTLLYVRPYNFIAIPKNVVLITQFSMDRLTHFNALLQYWTGPVSAAVYVTDSELSLLIQFFDDTLANRTNVALHAVYKESTYYPINYLRNVALNSSNDASFVFLADVDFIPRP</sequence>
<proteinExistence type="predicted"/>
<name>J9E5Y5_WUCBA</name>
<keyword evidence="4" id="KW-1133">Transmembrane helix</keyword>
<dbReference type="PANTHER" id="PTHR12270">
    <property type="entry name" value="GLYCOSYLTRANSFERASE-RELATED"/>
    <property type="match status" value="1"/>
</dbReference>
<keyword evidence="5" id="KW-0472">Membrane</keyword>
<evidence type="ECO:0000313" key="7">
    <source>
        <dbReference type="EMBL" id="EJW72397.1"/>
    </source>
</evidence>
<comment type="subcellular location">
    <subcellularLocation>
        <location evidence="1">Membrane</location>
        <topology evidence="1">Single-pass type II membrane protein</topology>
    </subcellularLocation>
</comment>
<evidence type="ECO:0008006" key="9">
    <source>
        <dbReference type="Google" id="ProtNLM"/>
    </source>
</evidence>
<dbReference type="Proteomes" id="UP000004810">
    <property type="component" value="Unassembled WGS sequence"/>
</dbReference>
<keyword evidence="3" id="KW-0735">Signal-anchor</keyword>
<dbReference type="GO" id="GO:0035269">
    <property type="term" value="P:protein O-linked glycosylation via mannose"/>
    <property type="evidence" value="ECO:0007669"/>
    <property type="project" value="TreeGrafter"/>
</dbReference>